<evidence type="ECO:0000313" key="11">
    <source>
        <dbReference type="Proteomes" id="UP000254508"/>
    </source>
</evidence>
<keyword evidence="10" id="KW-0808">Transferase</keyword>
<dbReference type="PANTHER" id="PTHR21235">
    <property type="entry name" value="IMIDAZOLE GLYCEROL PHOSPHATE SYNTHASE SUBUNIT HISF/H IGP SYNTHASE SUBUNIT HISF/H"/>
    <property type="match status" value="1"/>
</dbReference>
<gene>
    <name evidence="10" type="ORF">DVR09_11370</name>
</gene>
<dbReference type="EMBL" id="CP031357">
    <property type="protein sequence ID" value="AXK42847.1"/>
    <property type="molecule type" value="Genomic_DNA"/>
</dbReference>
<dbReference type="RefSeq" id="WP_115417025.1">
    <property type="nucleotide sequence ID" value="NZ_CP031357.1"/>
</dbReference>
<keyword evidence="11" id="KW-1185">Reference proteome</keyword>
<dbReference type="InterPro" id="IPR050064">
    <property type="entry name" value="IGPS_HisA/HisF"/>
</dbReference>
<name>A0A345YFZ5_9SPHN</name>
<evidence type="ECO:0000256" key="2">
    <source>
        <dbReference type="ARBA" id="ARBA00016318"/>
    </source>
</evidence>
<protein>
    <recommendedName>
        <fullName evidence="2">Imidazole glycerol phosphate synthase subunit HisF</fullName>
    </recommendedName>
    <alternativeName>
        <fullName evidence="6">IGP synthase subunit HisF</fullName>
    </alternativeName>
    <alternativeName>
        <fullName evidence="7">ImGP synthase subunit HisF</fullName>
    </alternativeName>
</protein>
<evidence type="ECO:0000256" key="9">
    <source>
        <dbReference type="SAM" id="MobiDB-lite"/>
    </source>
</evidence>
<dbReference type="GO" id="GO:0000107">
    <property type="term" value="F:imidazoleglycerol-phosphate synthase activity"/>
    <property type="evidence" value="ECO:0007669"/>
    <property type="project" value="TreeGrafter"/>
</dbReference>
<dbReference type="InterPro" id="IPR014729">
    <property type="entry name" value="Rossmann-like_a/b/a_fold"/>
</dbReference>
<dbReference type="SUPFAM" id="SSF52402">
    <property type="entry name" value="Adenine nucleotide alpha hydrolases-like"/>
    <property type="match status" value="1"/>
</dbReference>
<dbReference type="Gene3D" id="3.20.20.70">
    <property type="entry name" value="Aldolase class I"/>
    <property type="match status" value="1"/>
</dbReference>
<evidence type="ECO:0000256" key="4">
    <source>
        <dbReference type="ARBA" id="ARBA00023102"/>
    </source>
</evidence>
<evidence type="ECO:0000256" key="1">
    <source>
        <dbReference type="ARBA" id="ARBA00009667"/>
    </source>
</evidence>
<dbReference type="InterPro" id="IPR020022">
    <property type="entry name" value="N-acetyl_sugar_amidoTrfase"/>
</dbReference>
<sequence>MINKRVIPVLLLRGSGLVKTRKFADPIYLGDAINTVSLFNQKMADEIIVLDIEASVQGRAPNFEMIERLASQCFMPLAYGGGISTVDQAARLFHLGVEKIVLNSSALDQGTLVQDISEIYGRQAVVVSIDVVNEAGLLKVRRPSDGAIMEMPPLIHAQSAQSAGAGEILVQDVLRDGTQQGYDIDLFKGISDGLNVPLIALGGAADADDLSRVMKRGGASAAAAGSLFVFAGRKRAVLISMPNWQDDEDDWAGAPSGKPEVTEVVDPPRPNRRMCTLTVLDDTDPAFETDAEGVALLARKGQAMLRENRLTGDAGRERIAHIAERAKAEGRGKDYDCIIGLSGGVDSTYVAMMVKELGLRPLALHLDNGWNSNTAVLNVKRIVDILDIDLHTYVINWEDMRDLQRAFFKASLPDVELITDHAIVASTFQEAAKHGIKTVIFGVNVTTESIMPEAWTYSKRDAAHIRAVHRKFGERKLTNFPLIDPWDFTYYERVKGIHYESLLSYIDFDKKRAVKELQEKLGYEPYPRKHGESRFTQFFQEYYLPEKFGFDKRKGHFSSLIVAGQMERDEALSELEKPLYPDLLRQQQDIEYVCRKLGFSAQEWSDIMNAPAASHDDYPGFYTRLKQLRSLRRSLPF</sequence>
<evidence type="ECO:0000256" key="8">
    <source>
        <dbReference type="RuleBase" id="RU003657"/>
    </source>
</evidence>
<dbReference type="Gene3D" id="3.40.50.620">
    <property type="entry name" value="HUPs"/>
    <property type="match status" value="1"/>
</dbReference>
<feature type="region of interest" description="Disordered" evidence="9">
    <location>
        <begin position="250"/>
        <end position="269"/>
    </location>
</feature>
<comment type="pathway">
    <text evidence="5">Amino-acid biosynthesis.</text>
</comment>
<evidence type="ECO:0000256" key="5">
    <source>
        <dbReference type="ARBA" id="ARBA00029440"/>
    </source>
</evidence>
<dbReference type="Proteomes" id="UP000254508">
    <property type="component" value="Chromosome"/>
</dbReference>
<proteinExistence type="inferred from homology"/>
<dbReference type="SUPFAM" id="SSF51366">
    <property type="entry name" value="Ribulose-phoshate binding barrel"/>
    <property type="match status" value="1"/>
</dbReference>
<dbReference type="InterPro" id="IPR006062">
    <property type="entry name" value="His_biosynth"/>
</dbReference>
<dbReference type="InterPro" id="IPR013785">
    <property type="entry name" value="Aldolase_TIM"/>
</dbReference>
<comment type="similarity">
    <text evidence="1 8">Belongs to the HisA/HisF family.</text>
</comment>
<reference evidence="11" key="1">
    <citation type="submission" date="2018-07" db="EMBL/GenBank/DDBJ databases">
        <title>Genome sequence of Erythrobacter strain YH-07, an antagonistic bacterium isolated from Yellow Sea.</title>
        <authorList>
            <person name="Tang T."/>
            <person name="Liu Q."/>
            <person name="Sun X."/>
        </authorList>
    </citation>
    <scope>NUCLEOTIDE SEQUENCE [LARGE SCALE GENOMIC DNA]</scope>
    <source>
        <strain evidence="11">YH-07</strain>
    </source>
</reference>
<dbReference type="GO" id="GO:0000105">
    <property type="term" value="P:L-histidine biosynthetic process"/>
    <property type="evidence" value="ECO:0007669"/>
    <property type="project" value="UniProtKB-KW"/>
</dbReference>
<dbReference type="NCBIfam" id="TIGR03573">
    <property type="entry name" value="WbuX"/>
    <property type="match status" value="1"/>
</dbReference>
<organism evidence="10 11">
    <name type="scientific">Erythrobacter aureus</name>
    <dbReference type="NCBI Taxonomy" id="2182384"/>
    <lineage>
        <taxon>Bacteria</taxon>
        <taxon>Pseudomonadati</taxon>
        <taxon>Pseudomonadota</taxon>
        <taxon>Alphaproteobacteria</taxon>
        <taxon>Sphingomonadales</taxon>
        <taxon>Erythrobacteraceae</taxon>
        <taxon>Erythrobacter/Porphyrobacter group</taxon>
        <taxon>Erythrobacter</taxon>
    </lineage>
</organism>
<dbReference type="KEGG" id="err:DVR09_11370"/>
<evidence type="ECO:0000256" key="3">
    <source>
        <dbReference type="ARBA" id="ARBA00022605"/>
    </source>
</evidence>
<keyword evidence="3 8" id="KW-0028">Amino-acid biosynthesis</keyword>
<dbReference type="PANTHER" id="PTHR21235:SF2">
    <property type="entry name" value="IMIDAZOLE GLYCEROL PHOSPHATE SYNTHASE HISHF"/>
    <property type="match status" value="1"/>
</dbReference>
<keyword evidence="4 8" id="KW-0368">Histidine biosynthesis</keyword>
<dbReference type="AlphaFoldDB" id="A0A345YFZ5"/>
<accession>A0A345YFZ5</accession>
<evidence type="ECO:0000256" key="6">
    <source>
        <dbReference type="ARBA" id="ARBA00031409"/>
    </source>
</evidence>
<dbReference type="OrthoDB" id="9765475at2"/>
<evidence type="ECO:0000313" key="10">
    <source>
        <dbReference type="EMBL" id="AXK42847.1"/>
    </source>
</evidence>
<dbReference type="Pfam" id="PF00977">
    <property type="entry name" value="His_biosynth"/>
    <property type="match status" value="1"/>
</dbReference>
<dbReference type="InterPro" id="IPR011060">
    <property type="entry name" value="RibuloseP-bd_barrel"/>
</dbReference>
<evidence type="ECO:0000256" key="7">
    <source>
        <dbReference type="ARBA" id="ARBA00032401"/>
    </source>
</evidence>